<dbReference type="GO" id="GO:0042147">
    <property type="term" value="P:retrograde transport, endosome to Golgi"/>
    <property type="evidence" value="ECO:0007669"/>
    <property type="project" value="TreeGrafter"/>
</dbReference>
<dbReference type="Pfam" id="PF04129">
    <property type="entry name" value="Vps52_CC"/>
    <property type="match status" value="1"/>
</dbReference>
<dbReference type="InParanoid" id="D3B8Y2"/>
<organism evidence="8 9">
    <name type="scientific">Heterostelium pallidum (strain ATCC 26659 / Pp 5 / PN500)</name>
    <name type="common">Cellular slime mold</name>
    <name type="synonym">Polysphondylium pallidum</name>
    <dbReference type="NCBI Taxonomy" id="670386"/>
    <lineage>
        <taxon>Eukaryota</taxon>
        <taxon>Amoebozoa</taxon>
        <taxon>Evosea</taxon>
        <taxon>Eumycetozoa</taxon>
        <taxon>Dictyostelia</taxon>
        <taxon>Acytosteliales</taxon>
        <taxon>Acytosteliaceae</taxon>
        <taxon>Heterostelium</taxon>
    </lineage>
</organism>
<proteinExistence type="inferred from homology"/>
<evidence type="ECO:0000313" key="8">
    <source>
        <dbReference type="EMBL" id="EFA82021.1"/>
    </source>
</evidence>
<dbReference type="FunCoup" id="D3B8Y2">
    <property type="interactions" value="281"/>
</dbReference>
<evidence type="ECO:0000256" key="3">
    <source>
        <dbReference type="ARBA" id="ARBA00022448"/>
    </source>
</evidence>
<evidence type="ECO:0000256" key="1">
    <source>
        <dbReference type="ARBA" id="ARBA00004601"/>
    </source>
</evidence>
<feature type="domain" description="Vps52 C-terminal" evidence="7">
    <location>
        <begin position="416"/>
        <end position="593"/>
    </location>
</feature>
<accession>D3B8Y2</accession>
<keyword evidence="5" id="KW-0333">Golgi apparatus</keyword>
<dbReference type="GeneID" id="31360412"/>
<dbReference type="GO" id="GO:0005829">
    <property type="term" value="C:cytosol"/>
    <property type="evidence" value="ECO:0007669"/>
    <property type="project" value="GOC"/>
</dbReference>
<dbReference type="InterPro" id="IPR048319">
    <property type="entry name" value="Vps52_CC"/>
</dbReference>
<protein>
    <submittedName>
        <fullName evidence="8">Vps52 / Sac2 family protein</fullName>
    </submittedName>
</protein>
<dbReference type="GO" id="GO:0015031">
    <property type="term" value="P:protein transport"/>
    <property type="evidence" value="ECO:0007669"/>
    <property type="project" value="UniProtKB-KW"/>
</dbReference>
<dbReference type="GO" id="GO:0006896">
    <property type="term" value="P:Golgi to vacuole transport"/>
    <property type="evidence" value="ECO:0007669"/>
    <property type="project" value="TreeGrafter"/>
</dbReference>
<keyword evidence="3" id="KW-0813">Transport</keyword>
<dbReference type="Pfam" id="PF20655">
    <property type="entry name" value="Vps52_C"/>
    <property type="match status" value="1"/>
</dbReference>
<evidence type="ECO:0000256" key="2">
    <source>
        <dbReference type="ARBA" id="ARBA00008180"/>
    </source>
</evidence>
<comment type="subcellular location">
    <subcellularLocation>
        <location evidence="1">Golgi apparatus</location>
        <location evidence="1">trans-Golgi network</location>
    </subcellularLocation>
</comment>
<keyword evidence="4" id="KW-0653">Protein transport</keyword>
<comment type="similarity">
    <text evidence="2">Belongs to the VPS52 family.</text>
</comment>
<dbReference type="AlphaFoldDB" id="D3B8Y2"/>
<evidence type="ECO:0000313" key="9">
    <source>
        <dbReference type="Proteomes" id="UP000001396"/>
    </source>
</evidence>
<gene>
    <name evidence="8" type="primary">vps52A</name>
    <name evidence="8" type="ORF">PPL_04926</name>
</gene>
<dbReference type="STRING" id="670386.D3B8Y2"/>
<dbReference type="Proteomes" id="UP000001396">
    <property type="component" value="Unassembled WGS sequence"/>
</dbReference>
<sequence length="653" mass="75101">MNDNDSSSSNNVLNELDYKLNINSNSSNNNIDFGLVSNQNDDNVEDDIEEEEDDDDDLVPDHILADDYTTKYQDDDSSVLDIDVSTLSLLINKDGKPYTSLNDLMFDIEQHPHHALKMSNAIDQDLQSLPSGVINTYLSQAEELVHLHKVIESNDLILSEIGDVFKSFDDELQNLIKDMPDTHITTQQLSQALVNRMLVKDSISKVVKKILIPPDLISGINKDDINEDYINYIEALEHRIESLDDFMSSEAMFAQDMAYEIDLLKKKASRQVRDFMLKLIISLRKPRTNVQILQHSKLFKYSILNQFIYKYSPLFAIEIKQLYTETVSRIFISYFKSYSTSLAKVYFPIGSKSDVVGWYDNVIKGYFGNSTKQVDTNKASAFNLNIPNLPNDIWTSIRSEVINEIPEKINQNLLRRSHMIIRATDAPLIIPHAAVKNNKKYPLEQIFRSMNILLLDTVCSEYIFTQQWFARPLVSNQETSGIIKPIFDNIFNMFYENIYQYVSNSFDCLGILISIKLNQIMIELLKERKLSIPCLSSYFYKVDVILWDKFSELFKRNIDSLKLALTNNNGTIDLRPHIYTRRFSEFYTSVSEIIGGWLSAVQRVARRAGQYLFGGAVVLLLPSVDHFREGGGIEADQQSNHYQRRNERNGIHL</sequence>
<dbReference type="InterPro" id="IPR048361">
    <property type="entry name" value="Vps52_C"/>
</dbReference>
<dbReference type="GO" id="GO:0032456">
    <property type="term" value="P:endocytic recycling"/>
    <property type="evidence" value="ECO:0007669"/>
    <property type="project" value="TreeGrafter"/>
</dbReference>
<dbReference type="GO" id="GO:0000938">
    <property type="term" value="C:GARP complex"/>
    <property type="evidence" value="ECO:0007669"/>
    <property type="project" value="TreeGrafter"/>
</dbReference>
<dbReference type="GO" id="GO:0019905">
    <property type="term" value="F:syntaxin binding"/>
    <property type="evidence" value="ECO:0007669"/>
    <property type="project" value="TreeGrafter"/>
</dbReference>
<dbReference type="RefSeq" id="XP_020434138.1">
    <property type="nucleotide sequence ID" value="XM_020575822.1"/>
</dbReference>
<evidence type="ECO:0000256" key="5">
    <source>
        <dbReference type="ARBA" id="ARBA00023034"/>
    </source>
</evidence>
<reference evidence="8 9" key="1">
    <citation type="journal article" date="2011" name="Genome Res.">
        <title>Phylogeny-wide analysis of social amoeba genomes highlights ancient origins for complex intercellular communication.</title>
        <authorList>
            <person name="Heidel A.J."/>
            <person name="Lawal H.M."/>
            <person name="Felder M."/>
            <person name="Schilde C."/>
            <person name="Helps N.R."/>
            <person name="Tunggal B."/>
            <person name="Rivero F."/>
            <person name="John U."/>
            <person name="Schleicher M."/>
            <person name="Eichinger L."/>
            <person name="Platzer M."/>
            <person name="Noegel A.A."/>
            <person name="Schaap P."/>
            <person name="Gloeckner G."/>
        </authorList>
    </citation>
    <scope>NUCLEOTIDE SEQUENCE [LARGE SCALE GENOMIC DNA]</scope>
    <source>
        <strain evidence="9">ATCC 26659 / Pp 5 / PN500</strain>
    </source>
</reference>
<dbReference type="InterPro" id="IPR007258">
    <property type="entry name" value="Vps52"/>
</dbReference>
<dbReference type="PANTHER" id="PTHR14190">
    <property type="entry name" value="SUPPRESSOR OF ACTIN MUTATIONS 2/VACUOLAR PROTEIN SORTING 52"/>
    <property type="match status" value="1"/>
</dbReference>
<evidence type="ECO:0000259" key="6">
    <source>
        <dbReference type="Pfam" id="PF04129"/>
    </source>
</evidence>
<comment type="caution">
    <text evidence="8">The sequence shown here is derived from an EMBL/GenBank/DDBJ whole genome shotgun (WGS) entry which is preliminary data.</text>
</comment>
<feature type="domain" description="Vps52 coiled-coil" evidence="6">
    <location>
        <begin position="137"/>
        <end position="308"/>
    </location>
</feature>
<dbReference type="PANTHER" id="PTHR14190:SF14">
    <property type="entry name" value="VPS52 _ SAC2 FAMILY PROTEIN"/>
    <property type="match status" value="1"/>
</dbReference>
<evidence type="ECO:0000256" key="4">
    <source>
        <dbReference type="ARBA" id="ARBA00022927"/>
    </source>
</evidence>
<keyword evidence="9" id="KW-1185">Reference proteome</keyword>
<name>D3B8Y2_HETP5</name>
<dbReference type="EMBL" id="ADBJ01000021">
    <property type="protein sequence ID" value="EFA82021.1"/>
    <property type="molecule type" value="Genomic_DNA"/>
</dbReference>
<evidence type="ECO:0000259" key="7">
    <source>
        <dbReference type="Pfam" id="PF20655"/>
    </source>
</evidence>